<dbReference type="PANTHER" id="PTHR39336:SF1">
    <property type="entry name" value="PYRIDOXAMINE PHOSPHATE OXIDASE FAMILY PROTEIN (AFU_ORTHOLOGUE AFUA_6G11440)"/>
    <property type="match status" value="1"/>
</dbReference>
<dbReference type="EMBL" id="PYSV01000008">
    <property type="protein sequence ID" value="PTA68073.1"/>
    <property type="molecule type" value="Genomic_DNA"/>
</dbReference>
<evidence type="ECO:0000259" key="1">
    <source>
        <dbReference type="Pfam" id="PF01243"/>
    </source>
</evidence>
<dbReference type="PANTHER" id="PTHR39336">
    <property type="entry name" value="PYRIDOXAMINE PHOSPHATE OXIDASE FAMILY PROTEIN (AFU_ORTHOLOGUE AFUA_6G11440)"/>
    <property type="match status" value="1"/>
</dbReference>
<comment type="caution">
    <text evidence="2">The sequence shown here is derived from an EMBL/GenBank/DDBJ whole genome shotgun (WGS) entry which is preliminary data.</text>
</comment>
<name>A0A2T3W8I9_9DEIO</name>
<proteinExistence type="predicted"/>
<dbReference type="Pfam" id="PF01243">
    <property type="entry name" value="PNPOx_N"/>
    <property type="match status" value="1"/>
</dbReference>
<protein>
    <submittedName>
        <fullName evidence="2">Pyridoxamine 5'-phosphate oxidase</fullName>
    </submittedName>
</protein>
<accession>A0A2T3W8I9</accession>
<dbReference type="InterPro" id="IPR012349">
    <property type="entry name" value="Split_barrel_FMN-bd"/>
</dbReference>
<gene>
    <name evidence="2" type="ORF">C8263_10180</name>
</gene>
<evidence type="ECO:0000313" key="2">
    <source>
        <dbReference type="EMBL" id="PTA68073.1"/>
    </source>
</evidence>
<dbReference type="Proteomes" id="UP000240317">
    <property type="component" value="Unassembled WGS sequence"/>
</dbReference>
<dbReference type="SUPFAM" id="SSF50475">
    <property type="entry name" value="FMN-binding split barrel"/>
    <property type="match status" value="1"/>
</dbReference>
<sequence length="184" mass="20209">MGKQLPGITDHLQAFIEAQPMFFVGTAAADGRVNVSPKGMDSLRVLGPNRVAWLNVTGSGNETAAHLRQTPRMTLMFCAFQGPPLILRLYGQAQMLQPGEAGWSEHLCLFPALPGARQIFVLDVDLVQTSCGMAVPLMTLDRQRDELNTWAARQTPDQLADYQQRKNRLSIDGFPTGIQSTVDT</sequence>
<organism evidence="2 3">
    <name type="scientific">Deinococcus arcticus</name>
    <dbReference type="NCBI Taxonomy" id="2136176"/>
    <lineage>
        <taxon>Bacteria</taxon>
        <taxon>Thermotogati</taxon>
        <taxon>Deinococcota</taxon>
        <taxon>Deinococci</taxon>
        <taxon>Deinococcales</taxon>
        <taxon>Deinococcaceae</taxon>
        <taxon>Deinococcus</taxon>
    </lineage>
</organism>
<feature type="domain" description="Pyridoxamine 5'-phosphate oxidase N-terminal" evidence="1">
    <location>
        <begin position="8"/>
        <end position="130"/>
    </location>
</feature>
<dbReference type="AlphaFoldDB" id="A0A2T3W8I9"/>
<keyword evidence="3" id="KW-1185">Reference proteome</keyword>
<dbReference type="Gene3D" id="2.30.110.10">
    <property type="entry name" value="Electron Transport, Fmn-binding Protein, Chain A"/>
    <property type="match status" value="1"/>
</dbReference>
<dbReference type="OrthoDB" id="115989at2"/>
<reference evidence="2 3" key="1">
    <citation type="submission" date="2018-03" db="EMBL/GenBank/DDBJ databases">
        <title>Draft genome of Deinococcus sp. OD32.</title>
        <authorList>
            <person name="Wang X.-P."/>
            <person name="Du Z.-J."/>
        </authorList>
    </citation>
    <scope>NUCLEOTIDE SEQUENCE [LARGE SCALE GENOMIC DNA]</scope>
    <source>
        <strain evidence="2 3">OD32</strain>
    </source>
</reference>
<dbReference type="RefSeq" id="WP_107138011.1">
    <property type="nucleotide sequence ID" value="NZ_PYSV01000008.1"/>
</dbReference>
<dbReference type="InterPro" id="IPR011576">
    <property type="entry name" value="Pyridox_Oxase_N"/>
</dbReference>
<evidence type="ECO:0000313" key="3">
    <source>
        <dbReference type="Proteomes" id="UP000240317"/>
    </source>
</evidence>